<protein>
    <submittedName>
        <fullName evidence="3">Microtubule-associated tumor suppressor candidate 2</fullName>
    </submittedName>
</protein>
<feature type="region of interest" description="Disordered" evidence="2">
    <location>
        <begin position="112"/>
        <end position="145"/>
    </location>
</feature>
<organism evidence="3 4">
    <name type="scientific">Folsomia candida</name>
    <name type="common">Springtail</name>
    <dbReference type="NCBI Taxonomy" id="158441"/>
    <lineage>
        <taxon>Eukaryota</taxon>
        <taxon>Metazoa</taxon>
        <taxon>Ecdysozoa</taxon>
        <taxon>Arthropoda</taxon>
        <taxon>Hexapoda</taxon>
        <taxon>Collembola</taxon>
        <taxon>Entomobryomorpha</taxon>
        <taxon>Isotomoidea</taxon>
        <taxon>Isotomidae</taxon>
        <taxon>Proisotominae</taxon>
        <taxon>Folsomia</taxon>
    </lineage>
</organism>
<gene>
    <name evidence="3" type="ORF">Fcan01_21151</name>
</gene>
<evidence type="ECO:0000313" key="3">
    <source>
        <dbReference type="EMBL" id="OXA43998.1"/>
    </source>
</evidence>
<keyword evidence="1" id="KW-0175">Coiled coil</keyword>
<keyword evidence="4" id="KW-1185">Reference proteome</keyword>
<reference evidence="3 4" key="1">
    <citation type="submission" date="2015-12" db="EMBL/GenBank/DDBJ databases">
        <title>The genome of Folsomia candida.</title>
        <authorList>
            <person name="Faddeeva A."/>
            <person name="Derks M.F."/>
            <person name="Anvar Y."/>
            <person name="Smit S."/>
            <person name="Van Straalen N."/>
            <person name="Roelofs D."/>
        </authorList>
    </citation>
    <scope>NUCLEOTIDE SEQUENCE [LARGE SCALE GENOMIC DNA]</scope>
    <source>
        <strain evidence="3 4">VU population</strain>
        <tissue evidence="3">Whole body</tissue>
    </source>
</reference>
<sequence length="738" mass="82192">MFCWSKSHRRKKVTSTTVTKTRSSSSSSKLKVSLVNGGSFACDFDLLSGGNNDSSPLFRQPSSAKSELLLLQNYDTLENDDEEFDHMNYRSLWGKDLHEFDRSKRAQSCNILNVGDRDDDDGEVEPLLPTPPPTPPMRPEEEEPQGQITITTSSHYAEGENYNTEPSNKEGVDNLGILLTPEDEYEEPPSPITNPVSFRLEQLRVNLATNKSEIHELISCLRAAGSPPSTTTPPQTSTTTQTEEIVKASTITTLDKGTMTITSSDALNGTHFIPPPSSSRYPSWIGVGIPVSPSTTEEEDNFHHHHHPSLRRWEELDYSPGGESSSLGSSSGDSSLVLINNLKNSLNLTFIPGREGGGSDGSGSAVSNYASYESYQERDPGNTNGVDHSLDHNRIPTSGSHPAPISKSKEGVTTRSRSRRDEKDHHLDSATPTLREQLARLKQEVDRLQGEHVVKDGQLQELTALTNQTEEERVRLVTELAACSRKVEAMAIVVQNTVDKSDIATSHTHTANQRICQLESLLKNAENELKQVPILKEKLDMNEGMHLKEIVKHKRAHKKDVEKLKSEFLQQIDESRSSYEEKLVEQEKAHCQELDRLKEAHRLEMESYRERHINMSPHDVLIKDVASMSAVIEMNNLKMKDMQTRIQVLTMKEEELIKCENLVRTLSARVEDVEAQLNLNKDEKLSLLAKLTEAELALVDAAGKNKSLAQSVDELSFKLNNPDIVPASPSASNFKEPA</sequence>
<feature type="compositionally biased region" description="Low complexity" evidence="2">
    <location>
        <begin position="319"/>
        <end position="332"/>
    </location>
</feature>
<evidence type="ECO:0000256" key="1">
    <source>
        <dbReference type="SAM" id="Coils"/>
    </source>
</evidence>
<evidence type="ECO:0000313" key="4">
    <source>
        <dbReference type="Proteomes" id="UP000198287"/>
    </source>
</evidence>
<dbReference type="EMBL" id="LNIX01000020">
    <property type="protein sequence ID" value="OXA43998.1"/>
    <property type="molecule type" value="Genomic_DNA"/>
</dbReference>
<feature type="region of interest" description="Disordered" evidence="2">
    <location>
        <begin position="373"/>
        <end position="435"/>
    </location>
</feature>
<dbReference type="OrthoDB" id="10038993at2759"/>
<proteinExistence type="predicted"/>
<feature type="compositionally biased region" description="Basic and acidic residues" evidence="2">
    <location>
        <begin position="419"/>
        <end position="428"/>
    </location>
</feature>
<dbReference type="Proteomes" id="UP000198287">
    <property type="component" value="Unassembled WGS sequence"/>
</dbReference>
<evidence type="ECO:0000256" key="2">
    <source>
        <dbReference type="SAM" id="MobiDB-lite"/>
    </source>
</evidence>
<feature type="compositionally biased region" description="Pro residues" evidence="2">
    <location>
        <begin position="128"/>
        <end position="137"/>
    </location>
</feature>
<dbReference type="AlphaFoldDB" id="A0A226DG84"/>
<feature type="coiled-coil region" evidence="1">
    <location>
        <begin position="547"/>
        <end position="611"/>
    </location>
</feature>
<accession>A0A226DG84</accession>
<feature type="coiled-coil region" evidence="1">
    <location>
        <begin position="656"/>
        <end position="683"/>
    </location>
</feature>
<comment type="caution">
    <text evidence="3">The sequence shown here is derived from an EMBL/GenBank/DDBJ whole genome shotgun (WGS) entry which is preliminary data.</text>
</comment>
<feature type="region of interest" description="Disordered" evidence="2">
    <location>
        <begin position="291"/>
        <end position="332"/>
    </location>
</feature>
<name>A0A226DG84_FOLCA</name>